<sequence>MVPGKPNSPKVLDSCDALCGDGVYCAPHDIPECSKGAARAIALYSVIISEDLSEYTTSGLGTASRGAWSCPGTLDAKPGLSRVPPARGCRTMGLRVFALAWCPRHARRVNAQVKTPQRSRLRSMPKRYIHAKRTHQGTTLLAPRSVPRRLYVPRLDLPRFMPKRPYGPRLDSVPRLVPRRDLVHAAASNFPIRMSEPPHAMLRLEQQRGDEGQVGYATAPVLSSSSDINLSTSTRIGIRVVRTRNRKTRVRVKDPVIGILRCERRANVINADRKDIGGSFAKHRQPQSQSIVGGDDDKLQRSCDMEMFGMDNTSRRDRDMFRDVLTVELRGIYIGNAR</sequence>
<dbReference type="AlphaFoldDB" id="A0AAP0F6D7"/>
<organism evidence="1 2">
    <name type="scientific">Stephania japonica</name>
    <dbReference type="NCBI Taxonomy" id="461633"/>
    <lineage>
        <taxon>Eukaryota</taxon>
        <taxon>Viridiplantae</taxon>
        <taxon>Streptophyta</taxon>
        <taxon>Embryophyta</taxon>
        <taxon>Tracheophyta</taxon>
        <taxon>Spermatophyta</taxon>
        <taxon>Magnoliopsida</taxon>
        <taxon>Ranunculales</taxon>
        <taxon>Menispermaceae</taxon>
        <taxon>Menispermoideae</taxon>
        <taxon>Cissampelideae</taxon>
        <taxon>Stephania</taxon>
    </lineage>
</organism>
<evidence type="ECO:0000313" key="2">
    <source>
        <dbReference type="Proteomes" id="UP001417504"/>
    </source>
</evidence>
<reference evidence="1 2" key="1">
    <citation type="submission" date="2024-01" db="EMBL/GenBank/DDBJ databases">
        <title>Genome assemblies of Stephania.</title>
        <authorList>
            <person name="Yang L."/>
        </authorList>
    </citation>
    <scope>NUCLEOTIDE SEQUENCE [LARGE SCALE GENOMIC DNA]</scope>
    <source>
        <strain evidence="1">QJT</strain>
        <tissue evidence="1">Leaf</tissue>
    </source>
</reference>
<evidence type="ECO:0000313" key="1">
    <source>
        <dbReference type="EMBL" id="KAK9103383.1"/>
    </source>
</evidence>
<keyword evidence="2" id="KW-1185">Reference proteome</keyword>
<dbReference type="EMBL" id="JBBNAE010000008">
    <property type="protein sequence ID" value="KAK9103383.1"/>
    <property type="molecule type" value="Genomic_DNA"/>
</dbReference>
<protein>
    <submittedName>
        <fullName evidence="1">Uncharacterized protein</fullName>
    </submittedName>
</protein>
<gene>
    <name evidence="1" type="ORF">Sjap_020637</name>
</gene>
<name>A0AAP0F6D7_9MAGN</name>
<comment type="caution">
    <text evidence="1">The sequence shown here is derived from an EMBL/GenBank/DDBJ whole genome shotgun (WGS) entry which is preliminary data.</text>
</comment>
<proteinExistence type="predicted"/>
<accession>A0AAP0F6D7</accession>
<dbReference type="Proteomes" id="UP001417504">
    <property type="component" value="Unassembled WGS sequence"/>
</dbReference>